<dbReference type="PANTHER" id="PTHR21240">
    <property type="entry name" value="2-AMINO-3-CARBOXYLMUCONATE-6-SEMIALDEHYDE DECARBOXYLASE"/>
    <property type="match status" value="1"/>
</dbReference>
<dbReference type="GO" id="GO:0016831">
    <property type="term" value="F:carboxy-lyase activity"/>
    <property type="evidence" value="ECO:0007669"/>
    <property type="project" value="InterPro"/>
</dbReference>
<keyword evidence="4" id="KW-1185">Reference proteome</keyword>
<reference evidence="3 4" key="1">
    <citation type="journal article" date="2015" name="Genome Announc.">
        <title>Expanding the biotechnology potential of lactobacilli through comparative genomics of 213 strains and associated genera.</title>
        <authorList>
            <person name="Sun Z."/>
            <person name="Harris H.M."/>
            <person name="McCann A."/>
            <person name="Guo C."/>
            <person name="Argimon S."/>
            <person name="Zhang W."/>
            <person name="Yang X."/>
            <person name="Jeffery I.B."/>
            <person name="Cooney J.C."/>
            <person name="Kagawa T.F."/>
            <person name="Liu W."/>
            <person name="Song Y."/>
            <person name="Salvetti E."/>
            <person name="Wrobel A."/>
            <person name="Rasinkangas P."/>
            <person name="Parkhill J."/>
            <person name="Rea M.C."/>
            <person name="O'Sullivan O."/>
            <person name="Ritari J."/>
            <person name="Douillard F.P."/>
            <person name="Paul Ross R."/>
            <person name="Yang R."/>
            <person name="Briner A.E."/>
            <person name="Felis G.E."/>
            <person name="de Vos W.M."/>
            <person name="Barrangou R."/>
            <person name="Klaenhammer T.R."/>
            <person name="Caufield P.W."/>
            <person name="Cui Y."/>
            <person name="Zhang H."/>
            <person name="O'Toole P.W."/>
        </authorList>
    </citation>
    <scope>NUCLEOTIDE SEQUENCE [LARGE SCALE GENOMIC DNA]</scope>
    <source>
        <strain evidence="3 4">DSM 16634</strain>
    </source>
</reference>
<dbReference type="STRING" id="1423724.FC32_GL000335"/>
<dbReference type="eggNOG" id="COG2159">
    <property type="taxonomic scope" value="Bacteria"/>
</dbReference>
<name>A0A0R1TUA2_9LACO</name>
<gene>
    <name evidence="3" type="ORF">FC32_GL000335</name>
</gene>
<dbReference type="RefSeq" id="WP_025086740.1">
    <property type="nucleotide sequence ID" value="NZ_AZFT01000048.1"/>
</dbReference>
<dbReference type="InterPro" id="IPR032466">
    <property type="entry name" value="Metal_Hydrolase"/>
</dbReference>
<accession>A0A0R1TUA2</accession>
<dbReference type="PATRIC" id="fig|1423724.4.peg.353"/>
<evidence type="ECO:0000313" key="3">
    <source>
        <dbReference type="EMBL" id="KRL84854.1"/>
    </source>
</evidence>
<dbReference type="InterPro" id="IPR032465">
    <property type="entry name" value="ACMSD"/>
</dbReference>
<evidence type="ECO:0000256" key="1">
    <source>
        <dbReference type="ARBA" id="ARBA00023239"/>
    </source>
</evidence>
<protein>
    <recommendedName>
        <fullName evidence="2">Amidohydrolase-related domain-containing protein</fullName>
    </recommendedName>
</protein>
<sequence>MTVTAIDVFAHVLPPKFYQEMLQLEPRLPQMYPFITQPLLSDLVKRQQYFDGQINQVISNVNLNPEDYTTPDKALALCRQGNDELAELVLANQPMFLKAIAMLPLNNISGALELLTTQIAPRKEFCGIQLFTRALGKSIADESFYPVFAKAHELGIPIWLHPIFDERKPDNNIVFSWEYELTQAMYDLVKSELFTKLPQIKIIVHHAGGMVPYFAERIAHILPPKQASDFKRFYVDTAILGNPKALELAVAYYGADHVLFGTDAPLGITPAGAGQALLAALDETDLSLEVREKILHENFEKMIVGDQT</sequence>
<organism evidence="3 4">
    <name type="scientific">Ligilactobacillus apodemi DSM 16634 = JCM 16172</name>
    <dbReference type="NCBI Taxonomy" id="1423724"/>
    <lineage>
        <taxon>Bacteria</taxon>
        <taxon>Bacillati</taxon>
        <taxon>Bacillota</taxon>
        <taxon>Bacilli</taxon>
        <taxon>Lactobacillales</taxon>
        <taxon>Lactobacillaceae</taxon>
        <taxon>Ligilactobacillus</taxon>
    </lineage>
</organism>
<evidence type="ECO:0000313" key="4">
    <source>
        <dbReference type="Proteomes" id="UP000051324"/>
    </source>
</evidence>
<dbReference type="GO" id="GO:0019748">
    <property type="term" value="P:secondary metabolic process"/>
    <property type="evidence" value="ECO:0007669"/>
    <property type="project" value="TreeGrafter"/>
</dbReference>
<keyword evidence="1" id="KW-0456">Lyase</keyword>
<dbReference type="GO" id="GO:0016787">
    <property type="term" value="F:hydrolase activity"/>
    <property type="evidence" value="ECO:0007669"/>
    <property type="project" value="InterPro"/>
</dbReference>
<comment type="caution">
    <text evidence="3">The sequence shown here is derived from an EMBL/GenBank/DDBJ whole genome shotgun (WGS) entry which is preliminary data.</text>
</comment>
<proteinExistence type="predicted"/>
<dbReference type="InterPro" id="IPR006680">
    <property type="entry name" value="Amidohydro-rel"/>
</dbReference>
<dbReference type="SUPFAM" id="SSF51556">
    <property type="entry name" value="Metallo-dependent hydrolases"/>
    <property type="match status" value="1"/>
</dbReference>
<dbReference type="Proteomes" id="UP000051324">
    <property type="component" value="Unassembled WGS sequence"/>
</dbReference>
<dbReference type="Gene3D" id="3.20.20.140">
    <property type="entry name" value="Metal-dependent hydrolases"/>
    <property type="match status" value="1"/>
</dbReference>
<dbReference type="AlphaFoldDB" id="A0A0R1TUA2"/>
<dbReference type="Pfam" id="PF04909">
    <property type="entry name" value="Amidohydro_2"/>
    <property type="match status" value="1"/>
</dbReference>
<evidence type="ECO:0000259" key="2">
    <source>
        <dbReference type="Pfam" id="PF04909"/>
    </source>
</evidence>
<feature type="domain" description="Amidohydrolase-related" evidence="2">
    <location>
        <begin position="66"/>
        <end position="298"/>
    </location>
</feature>
<dbReference type="EMBL" id="AZFT01000048">
    <property type="protein sequence ID" value="KRL84854.1"/>
    <property type="molecule type" value="Genomic_DNA"/>
</dbReference>
<dbReference type="PANTHER" id="PTHR21240:SF28">
    <property type="entry name" value="ISO-OROTATE DECARBOXYLASE (EUROFUNG)"/>
    <property type="match status" value="1"/>
</dbReference>
<dbReference type="GO" id="GO:0005737">
    <property type="term" value="C:cytoplasm"/>
    <property type="evidence" value="ECO:0007669"/>
    <property type="project" value="TreeGrafter"/>
</dbReference>